<evidence type="ECO:0000313" key="3">
    <source>
        <dbReference type="EMBL" id="KAF2448471.1"/>
    </source>
</evidence>
<evidence type="ECO:0000256" key="1">
    <source>
        <dbReference type="ARBA" id="ARBA00006484"/>
    </source>
</evidence>
<evidence type="ECO:0000256" key="2">
    <source>
        <dbReference type="ARBA" id="ARBA00023002"/>
    </source>
</evidence>
<dbReference type="Pfam" id="PF13561">
    <property type="entry name" value="adh_short_C2"/>
    <property type="match status" value="1"/>
</dbReference>
<dbReference type="InterPro" id="IPR002347">
    <property type="entry name" value="SDR_fam"/>
</dbReference>
<reference evidence="3" key="1">
    <citation type="journal article" date="2020" name="Stud. Mycol.">
        <title>101 Dothideomycetes genomes: a test case for predicting lifestyles and emergence of pathogens.</title>
        <authorList>
            <person name="Haridas S."/>
            <person name="Albert R."/>
            <person name="Binder M."/>
            <person name="Bloem J."/>
            <person name="Labutti K."/>
            <person name="Salamov A."/>
            <person name="Andreopoulos B."/>
            <person name="Baker S."/>
            <person name="Barry K."/>
            <person name="Bills G."/>
            <person name="Bluhm B."/>
            <person name="Cannon C."/>
            <person name="Castanera R."/>
            <person name="Culley D."/>
            <person name="Daum C."/>
            <person name="Ezra D."/>
            <person name="Gonzalez J."/>
            <person name="Henrissat B."/>
            <person name="Kuo A."/>
            <person name="Liang C."/>
            <person name="Lipzen A."/>
            <person name="Lutzoni F."/>
            <person name="Magnuson J."/>
            <person name="Mondo S."/>
            <person name="Nolan M."/>
            <person name="Ohm R."/>
            <person name="Pangilinan J."/>
            <person name="Park H.-J."/>
            <person name="Ramirez L."/>
            <person name="Alfaro M."/>
            <person name="Sun H."/>
            <person name="Tritt A."/>
            <person name="Yoshinaga Y."/>
            <person name="Zwiers L.-H."/>
            <person name="Turgeon B."/>
            <person name="Goodwin S."/>
            <person name="Spatafora J."/>
            <person name="Crous P."/>
            <person name="Grigoriev I."/>
        </authorList>
    </citation>
    <scope>NUCLEOTIDE SEQUENCE</scope>
    <source>
        <strain evidence="3">CBS 690.94</strain>
    </source>
</reference>
<dbReference type="PANTHER" id="PTHR43669:SF4">
    <property type="entry name" value="SHORT-CHAIN DEHYDROGENASE"/>
    <property type="match status" value="1"/>
</dbReference>
<proteinExistence type="inferred from homology"/>
<keyword evidence="4" id="KW-1185">Reference proteome</keyword>
<dbReference type="AlphaFoldDB" id="A0A9P4PQD4"/>
<keyword evidence="2" id="KW-0560">Oxidoreductase</keyword>
<protein>
    <submittedName>
        <fullName evidence="3">NAD(P)-binding protein</fullName>
    </submittedName>
</protein>
<comment type="caution">
    <text evidence="3">The sequence shown here is derived from an EMBL/GenBank/DDBJ whole genome shotgun (WGS) entry which is preliminary data.</text>
</comment>
<dbReference type="InterPro" id="IPR036291">
    <property type="entry name" value="NAD(P)-bd_dom_sf"/>
</dbReference>
<evidence type="ECO:0000313" key="4">
    <source>
        <dbReference type="Proteomes" id="UP000799764"/>
    </source>
</evidence>
<comment type="similarity">
    <text evidence="1">Belongs to the short-chain dehydrogenases/reductases (SDR) family.</text>
</comment>
<name>A0A9P4PQD4_9PLEO</name>
<dbReference type="SUPFAM" id="SSF51735">
    <property type="entry name" value="NAD(P)-binding Rossmann-fold domains"/>
    <property type="match status" value="1"/>
</dbReference>
<dbReference type="EMBL" id="MU001495">
    <property type="protein sequence ID" value="KAF2448471.1"/>
    <property type="molecule type" value="Genomic_DNA"/>
</dbReference>
<gene>
    <name evidence="3" type="ORF">P171DRAFT_428539</name>
</gene>
<dbReference type="Gene3D" id="3.40.50.720">
    <property type="entry name" value="NAD(P)-binding Rossmann-like Domain"/>
    <property type="match status" value="1"/>
</dbReference>
<dbReference type="OrthoDB" id="5336600at2759"/>
<dbReference type="GO" id="GO:0016491">
    <property type="term" value="F:oxidoreductase activity"/>
    <property type="evidence" value="ECO:0007669"/>
    <property type="project" value="UniProtKB-KW"/>
</dbReference>
<dbReference type="PANTHER" id="PTHR43669">
    <property type="entry name" value="5-KETO-D-GLUCONATE 5-REDUCTASE"/>
    <property type="match status" value="1"/>
</dbReference>
<organism evidence="3 4">
    <name type="scientific">Karstenula rhodostoma CBS 690.94</name>
    <dbReference type="NCBI Taxonomy" id="1392251"/>
    <lineage>
        <taxon>Eukaryota</taxon>
        <taxon>Fungi</taxon>
        <taxon>Dikarya</taxon>
        <taxon>Ascomycota</taxon>
        <taxon>Pezizomycotina</taxon>
        <taxon>Dothideomycetes</taxon>
        <taxon>Pleosporomycetidae</taxon>
        <taxon>Pleosporales</taxon>
        <taxon>Massarineae</taxon>
        <taxon>Didymosphaeriaceae</taxon>
        <taxon>Karstenula</taxon>
    </lineage>
</organism>
<sequence length="176" mass="18276">MAATPKVVLILGAGARVGEHVARQFASQGYKVASASRSAKSPDNTSEAIHVEADLSNPESVSRVFSEVKASIGIPSVVVYNAAAATFGDAKNPVSLSLAEFTKSLNINTLSAYAAVQKAVQGFEQLPDTSSRTFIYTGNILNTTVMPGILDLGVGKAATSHIIQAAATAYSDRGFK</sequence>
<accession>A0A9P4PQD4</accession>
<dbReference type="Proteomes" id="UP000799764">
    <property type="component" value="Unassembled WGS sequence"/>
</dbReference>